<dbReference type="Proteomes" id="UP000440732">
    <property type="component" value="Unassembled WGS sequence"/>
</dbReference>
<evidence type="ECO:0000313" key="2">
    <source>
        <dbReference type="EMBL" id="KAE8921088.1"/>
    </source>
</evidence>
<dbReference type="Proteomes" id="UP000437068">
    <property type="component" value="Unassembled WGS sequence"/>
</dbReference>
<evidence type="ECO:0000256" key="1">
    <source>
        <dbReference type="SAM" id="MobiDB-lite"/>
    </source>
</evidence>
<evidence type="ECO:0000313" key="10">
    <source>
        <dbReference type="Proteomes" id="UP000441208"/>
    </source>
</evidence>
<dbReference type="EMBL" id="QXGE01003151">
    <property type="protein sequence ID" value="KAE9276762.1"/>
    <property type="molecule type" value="Genomic_DNA"/>
</dbReference>
<evidence type="ECO:0000313" key="11">
    <source>
        <dbReference type="Proteomes" id="UP000488956"/>
    </source>
</evidence>
<evidence type="ECO:0000313" key="8">
    <source>
        <dbReference type="Proteomes" id="UP000437068"/>
    </source>
</evidence>
<protein>
    <submittedName>
        <fullName evidence="2">Uncharacterized protein</fullName>
    </submittedName>
</protein>
<reference evidence="7 8" key="1">
    <citation type="submission" date="2018-08" db="EMBL/GenBank/DDBJ databases">
        <title>Genomic investigation of the strawberry pathogen Phytophthora fragariae indicates pathogenicity is determined by transcriptional variation in three key races.</title>
        <authorList>
            <person name="Adams T.M."/>
            <person name="Armitage A.D."/>
            <person name="Sobczyk M.K."/>
            <person name="Bates H.J."/>
            <person name="Dunwell J.M."/>
            <person name="Nellist C.F."/>
            <person name="Harrison R.J."/>
        </authorList>
    </citation>
    <scope>NUCLEOTIDE SEQUENCE [LARGE SCALE GENOMIC DNA]</scope>
    <source>
        <strain evidence="6 8">A4</strain>
        <strain evidence="5 9">NOV-5</strain>
        <strain evidence="3 10">NOV-71</strain>
        <strain evidence="2 7">NOV-9</strain>
        <strain evidence="4 11">ONT-3</strain>
    </source>
</reference>
<dbReference type="EMBL" id="QXFZ01003699">
    <property type="protein sequence ID" value="KAE9067554.1"/>
    <property type="molecule type" value="Genomic_DNA"/>
</dbReference>
<evidence type="ECO:0000313" key="4">
    <source>
        <dbReference type="EMBL" id="KAE9070842.1"/>
    </source>
</evidence>
<feature type="region of interest" description="Disordered" evidence="1">
    <location>
        <begin position="1"/>
        <end position="26"/>
    </location>
</feature>
<comment type="caution">
    <text evidence="2">The sequence shown here is derived from an EMBL/GenBank/DDBJ whole genome shotgun (WGS) entry which is preliminary data.</text>
</comment>
<proteinExistence type="predicted"/>
<feature type="compositionally biased region" description="Low complexity" evidence="1">
    <location>
        <begin position="1"/>
        <end position="12"/>
    </location>
</feature>
<sequence>MEPSDNSSSSDSSDGDSDSSSLVYSAATNTMGDTSVTFKPYMYPTGLEDFDEDAPLPMRKRWWERFVHLAVQCGWSNRTKLYEFKLMVSPAVRNWRGSFPSTSDATGPTFQDVQARVLQVEGVGRRELLHHDSGQGREGFGVSAPLEPRS</sequence>
<evidence type="ECO:0000313" key="3">
    <source>
        <dbReference type="EMBL" id="KAE9067554.1"/>
    </source>
</evidence>
<gene>
    <name evidence="6" type="ORF">PF001_g25975</name>
    <name evidence="5" type="ORF">PF006_g26010</name>
    <name evidence="3" type="ORF">PF007_g28025</name>
    <name evidence="2" type="ORF">PF009_g28624</name>
    <name evidence="4" type="ORF">PF010_g26110</name>
</gene>
<dbReference type="Proteomes" id="UP000488956">
    <property type="component" value="Unassembled WGS sequence"/>
</dbReference>
<evidence type="ECO:0000313" key="6">
    <source>
        <dbReference type="EMBL" id="KAE9276762.1"/>
    </source>
</evidence>
<dbReference type="EMBL" id="QXFX01003153">
    <property type="protein sequence ID" value="KAE9070842.1"/>
    <property type="molecule type" value="Genomic_DNA"/>
</dbReference>
<dbReference type="Proteomes" id="UP000441208">
    <property type="component" value="Unassembled WGS sequence"/>
</dbReference>
<evidence type="ECO:0000313" key="7">
    <source>
        <dbReference type="Proteomes" id="UP000429523"/>
    </source>
</evidence>
<feature type="region of interest" description="Disordered" evidence="1">
    <location>
        <begin position="129"/>
        <end position="150"/>
    </location>
</feature>
<evidence type="ECO:0000313" key="5">
    <source>
        <dbReference type="EMBL" id="KAE9086506.1"/>
    </source>
</evidence>
<dbReference type="EMBL" id="QXGA01003180">
    <property type="protein sequence ID" value="KAE9086506.1"/>
    <property type="molecule type" value="Genomic_DNA"/>
</dbReference>
<dbReference type="AlphaFoldDB" id="A0A6A3DTG9"/>
<name>A0A6A3DTG9_9STRA</name>
<evidence type="ECO:0000313" key="9">
    <source>
        <dbReference type="Proteomes" id="UP000440732"/>
    </source>
</evidence>
<accession>A0A6A3DTG9</accession>
<dbReference type="EMBL" id="QXGF01003660">
    <property type="protein sequence ID" value="KAE8921088.1"/>
    <property type="molecule type" value="Genomic_DNA"/>
</dbReference>
<dbReference type="Proteomes" id="UP000429523">
    <property type="component" value="Unassembled WGS sequence"/>
</dbReference>
<organism evidence="2 7">
    <name type="scientific">Phytophthora fragariae</name>
    <dbReference type="NCBI Taxonomy" id="53985"/>
    <lineage>
        <taxon>Eukaryota</taxon>
        <taxon>Sar</taxon>
        <taxon>Stramenopiles</taxon>
        <taxon>Oomycota</taxon>
        <taxon>Peronosporomycetes</taxon>
        <taxon>Peronosporales</taxon>
        <taxon>Peronosporaceae</taxon>
        <taxon>Phytophthora</taxon>
    </lineage>
</organism>